<comment type="caution">
    <text evidence="1">The sequence shown here is derived from an EMBL/GenBank/DDBJ whole genome shotgun (WGS) entry which is preliminary data.</text>
</comment>
<gene>
    <name evidence="1" type="ORF">IAB19_03995</name>
</gene>
<reference evidence="1" key="1">
    <citation type="submission" date="2020-10" db="EMBL/GenBank/DDBJ databases">
        <authorList>
            <person name="Gilroy R."/>
        </authorList>
    </citation>
    <scope>NUCLEOTIDE SEQUENCE</scope>
    <source>
        <strain evidence="1">17213</strain>
    </source>
</reference>
<dbReference type="EMBL" id="JADINH010000085">
    <property type="protein sequence ID" value="MBO8415529.1"/>
    <property type="molecule type" value="Genomic_DNA"/>
</dbReference>
<protein>
    <submittedName>
        <fullName evidence="1">Uncharacterized protein</fullName>
    </submittedName>
</protein>
<reference evidence="1" key="2">
    <citation type="journal article" date="2021" name="PeerJ">
        <title>Extensive microbial diversity within the chicken gut microbiome revealed by metagenomics and culture.</title>
        <authorList>
            <person name="Gilroy R."/>
            <person name="Ravi A."/>
            <person name="Getino M."/>
            <person name="Pursley I."/>
            <person name="Horton D.L."/>
            <person name="Alikhan N.F."/>
            <person name="Baker D."/>
            <person name="Gharbi K."/>
            <person name="Hall N."/>
            <person name="Watson M."/>
            <person name="Adriaenssens E.M."/>
            <person name="Foster-Nyarko E."/>
            <person name="Jarju S."/>
            <person name="Secka A."/>
            <person name="Antonio M."/>
            <person name="Oren A."/>
            <person name="Chaudhuri R.R."/>
            <person name="La Ragione R."/>
            <person name="Hildebrand F."/>
            <person name="Pallen M.J."/>
        </authorList>
    </citation>
    <scope>NUCLEOTIDE SEQUENCE</scope>
    <source>
        <strain evidence="1">17213</strain>
    </source>
</reference>
<accession>A0A9D9DBT6</accession>
<proteinExistence type="predicted"/>
<evidence type="ECO:0000313" key="1">
    <source>
        <dbReference type="EMBL" id="MBO8415529.1"/>
    </source>
</evidence>
<name>A0A9D9DBT6_9GAMM</name>
<evidence type="ECO:0000313" key="2">
    <source>
        <dbReference type="Proteomes" id="UP000823631"/>
    </source>
</evidence>
<dbReference type="Pfam" id="PF19991">
    <property type="entry name" value="HMA_2"/>
    <property type="match status" value="1"/>
</dbReference>
<sequence>MLKALQQLSAAKAADYILDRVQIVHFMAGRIRVTCEDLKQDAALRAEIEERLSKAPAVTAYKINPVTGSVTVLYDFDKAKDDPLTAQLILKAEQKIRQQQQH</sequence>
<dbReference type="Proteomes" id="UP000823631">
    <property type="component" value="Unassembled WGS sequence"/>
</dbReference>
<dbReference type="AlphaFoldDB" id="A0A9D9DBT6"/>
<organism evidence="1 2">
    <name type="scientific">Candidatus Avisuccinivibrio stercorigallinarum</name>
    <dbReference type="NCBI Taxonomy" id="2840704"/>
    <lineage>
        <taxon>Bacteria</taxon>
        <taxon>Pseudomonadati</taxon>
        <taxon>Pseudomonadota</taxon>
        <taxon>Gammaproteobacteria</taxon>
        <taxon>Aeromonadales</taxon>
        <taxon>Succinivibrionaceae</taxon>
        <taxon>Succinivibrionaceae incertae sedis</taxon>
        <taxon>Candidatus Avisuccinivibrio</taxon>
    </lineage>
</organism>